<dbReference type="EMBL" id="BMAW01023678">
    <property type="protein sequence ID" value="GFT83909.1"/>
    <property type="molecule type" value="Genomic_DNA"/>
</dbReference>
<reference evidence="1" key="1">
    <citation type="submission" date="2020-08" db="EMBL/GenBank/DDBJ databases">
        <title>Multicomponent nature underlies the extraordinary mechanical properties of spider dragline silk.</title>
        <authorList>
            <person name="Kono N."/>
            <person name="Nakamura H."/>
            <person name="Mori M."/>
            <person name="Yoshida Y."/>
            <person name="Ohtoshi R."/>
            <person name="Malay A.D."/>
            <person name="Moran D.A.P."/>
            <person name="Tomita M."/>
            <person name="Numata K."/>
            <person name="Arakawa K."/>
        </authorList>
    </citation>
    <scope>NUCLEOTIDE SEQUENCE</scope>
</reference>
<dbReference type="Proteomes" id="UP000887013">
    <property type="component" value="Unassembled WGS sequence"/>
</dbReference>
<name>A0A8X6PT11_NEPPI</name>
<comment type="caution">
    <text evidence="1">The sequence shown here is derived from an EMBL/GenBank/DDBJ whole genome shotgun (WGS) entry which is preliminary data.</text>
</comment>
<keyword evidence="2" id="KW-1185">Reference proteome</keyword>
<evidence type="ECO:0000313" key="2">
    <source>
        <dbReference type="Proteomes" id="UP000887013"/>
    </source>
</evidence>
<gene>
    <name evidence="1" type="ORF">NPIL_74401</name>
</gene>
<accession>A0A8X6PT11</accession>
<dbReference type="AlphaFoldDB" id="A0A8X6PT11"/>
<evidence type="ECO:0000313" key="1">
    <source>
        <dbReference type="EMBL" id="GFT83909.1"/>
    </source>
</evidence>
<protein>
    <submittedName>
        <fullName evidence="1">Uncharacterized protein</fullName>
    </submittedName>
</protein>
<proteinExistence type="predicted"/>
<sequence length="102" mass="11692">MYPERRGNRGQAENPECASRVTVFVPSSVLSPGHPFCRHLRGDLIACERLNEAAFAYQLARSAEKERVPLKVWLPLISKVRMRCVVTWWRVKVGMGFGRKVH</sequence>
<organism evidence="1 2">
    <name type="scientific">Nephila pilipes</name>
    <name type="common">Giant wood spider</name>
    <name type="synonym">Nephila maculata</name>
    <dbReference type="NCBI Taxonomy" id="299642"/>
    <lineage>
        <taxon>Eukaryota</taxon>
        <taxon>Metazoa</taxon>
        <taxon>Ecdysozoa</taxon>
        <taxon>Arthropoda</taxon>
        <taxon>Chelicerata</taxon>
        <taxon>Arachnida</taxon>
        <taxon>Araneae</taxon>
        <taxon>Araneomorphae</taxon>
        <taxon>Entelegynae</taxon>
        <taxon>Araneoidea</taxon>
        <taxon>Nephilidae</taxon>
        <taxon>Nephila</taxon>
    </lineage>
</organism>